<gene>
    <name evidence="1" type="ORF">SAMN05192551_10339</name>
</gene>
<sequence length="179" mass="20062">MLPLPPLSRAIEFSDWVGLFPYGDYVNIGLNSINRAMNERFNLDAKVYYTSFNENDHPSIQYARSLVSQIVNDSNAVFTPTPDQAQGLVRQVGLQVEQGYLQKIGDHISVALTLHTLPDDLSELMEHFTEEQQAQLLDENTGLKPLPYNIHTDYSMVIGGKVHYFDNTDRGGGMAISSQ</sequence>
<reference evidence="2" key="1">
    <citation type="submission" date="2016-10" db="EMBL/GenBank/DDBJ databases">
        <authorList>
            <person name="Varghese N."/>
            <person name="Submissions S."/>
        </authorList>
    </citation>
    <scope>NUCLEOTIDE SEQUENCE [LARGE SCALE GENOMIC DNA]</scope>
    <source>
        <strain evidence="2">Z-7934</strain>
    </source>
</reference>
<dbReference type="STRING" id="69895.SAMN05192551_10339"/>
<evidence type="ECO:0000313" key="2">
    <source>
        <dbReference type="Proteomes" id="UP000199287"/>
    </source>
</evidence>
<dbReference type="EMBL" id="FOQA01000003">
    <property type="protein sequence ID" value="SFH78523.1"/>
    <property type="molecule type" value="Genomic_DNA"/>
</dbReference>
<accession>A0A1I3CVQ9</accession>
<keyword evidence="2" id="KW-1185">Reference proteome</keyword>
<name>A0A1I3CVQ9_9FIRM</name>
<dbReference type="Proteomes" id="UP000199287">
    <property type="component" value="Unassembled WGS sequence"/>
</dbReference>
<proteinExistence type="predicted"/>
<organism evidence="1 2">
    <name type="scientific">Tindallia magadiensis</name>
    <dbReference type="NCBI Taxonomy" id="69895"/>
    <lineage>
        <taxon>Bacteria</taxon>
        <taxon>Bacillati</taxon>
        <taxon>Bacillota</taxon>
        <taxon>Clostridia</taxon>
        <taxon>Peptostreptococcales</taxon>
        <taxon>Tindalliaceae</taxon>
        <taxon>Tindallia</taxon>
    </lineage>
</organism>
<evidence type="ECO:0000313" key="1">
    <source>
        <dbReference type="EMBL" id="SFH78523.1"/>
    </source>
</evidence>
<dbReference type="AlphaFoldDB" id="A0A1I3CVQ9"/>
<protein>
    <submittedName>
        <fullName evidence="1">Uncharacterized protein</fullName>
    </submittedName>
</protein>